<evidence type="ECO:0000256" key="9">
    <source>
        <dbReference type="ARBA" id="ARBA00023163"/>
    </source>
</evidence>
<evidence type="ECO:0008006" key="15">
    <source>
        <dbReference type="Google" id="ProtNLM"/>
    </source>
</evidence>
<dbReference type="InterPro" id="IPR006200">
    <property type="entry name" value="LexA"/>
</dbReference>
<dbReference type="GO" id="GO:0006508">
    <property type="term" value="P:proteolysis"/>
    <property type="evidence" value="ECO:0007669"/>
    <property type="project" value="InterPro"/>
</dbReference>
<evidence type="ECO:0000256" key="3">
    <source>
        <dbReference type="ARBA" id="ARBA00022705"/>
    </source>
</evidence>
<dbReference type="NCBIfam" id="TIGR00498">
    <property type="entry name" value="lexA"/>
    <property type="match status" value="1"/>
</dbReference>
<evidence type="ECO:0000313" key="14">
    <source>
        <dbReference type="EMBL" id="SVB03631.1"/>
    </source>
</evidence>
<sequence>MVPQSRKLSDRQSKMLEFIRIFLKEHPYPPSVREIQLGCAISSTSVVDYNLHILRREGYIKRSPDISRGIELLEQNKLRFPTQGGTISIPILGAIAAGEPLMAFPDAATDDAVETIDLPTAMVRHSDSLFALRVKGQSMIEDLIDDGDIVLFQRRDTASTGEMVAAWLTDQQEATLKRFFPEGDKVRLQPANSNMSPLYVAASDMEVQGVVIGVIRMYN</sequence>
<gene>
    <name evidence="14" type="ORF">METZ01_LOCUS156485</name>
</gene>
<keyword evidence="6" id="KW-0068">Autocatalytic cleavage</keyword>
<dbReference type="SUPFAM" id="SSF51306">
    <property type="entry name" value="LexA/Signal peptidase"/>
    <property type="match status" value="1"/>
</dbReference>
<dbReference type="PANTHER" id="PTHR33516:SF2">
    <property type="entry name" value="LEXA REPRESSOR-RELATED"/>
    <property type="match status" value="1"/>
</dbReference>
<dbReference type="AlphaFoldDB" id="A0A382AQR0"/>
<dbReference type="CDD" id="cd06529">
    <property type="entry name" value="S24_LexA-like"/>
    <property type="match status" value="1"/>
</dbReference>
<dbReference type="InterPro" id="IPR006197">
    <property type="entry name" value="Peptidase_S24_LexA"/>
</dbReference>
<dbReference type="Gene3D" id="2.10.109.10">
    <property type="entry name" value="Umud Fragment, subunit A"/>
    <property type="match status" value="1"/>
</dbReference>
<keyword evidence="11" id="KW-0742">SOS response</keyword>
<evidence type="ECO:0000256" key="2">
    <source>
        <dbReference type="ARBA" id="ARBA00022491"/>
    </source>
</evidence>
<organism evidence="14">
    <name type="scientific">marine metagenome</name>
    <dbReference type="NCBI Taxonomy" id="408172"/>
    <lineage>
        <taxon>unclassified sequences</taxon>
        <taxon>metagenomes</taxon>
        <taxon>ecological metagenomes</taxon>
    </lineage>
</organism>
<feature type="domain" description="LexA repressor DNA-binding" evidence="13">
    <location>
        <begin position="6"/>
        <end position="69"/>
    </location>
</feature>
<dbReference type="GO" id="GO:0006260">
    <property type="term" value="P:DNA replication"/>
    <property type="evidence" value="ECO:0007669"/>
    <property type="project" value="UniProtKB-KW"/>
</dbReference>
<keyword evidence="8" id="KW-0238">DNA-binding</keyword>
<name>A0A382AQR0_9ZZZZ</name>
<keyword evidence="3" id="KW-0235">DNA replication</keyword>
<dbReference type="InterPro" id="IPR036390">
    <property type="entry name" value="WH_DNA-bd_sf"/>
</dbReference>
<dbReference type="EMBL" id="UINC01026348">
    <property type="protein sequence ID" value="SVB03631.1"/>
    <property type="molecule type" value="Genomic_DNA"/>
</dbReference>
<dbReference type="PANTHER" id="PTHR33516">
    <property type="entry name" value="LEXA REPRESSOR"/>
    <property type="match status" value="1"/>
</dbReference>
<reference evidence="14" key="1">
    <citation type="submission" date="2018-05" db="EMBL/GenBank/DDBJ databases">
        <authorList>
            <person name="Lanie J.A."/>
            <person name="Ng W.-L."/>
            <person name="Kazmierczak K.M."/>
            <person name="Andrzejewski T.M."/>
            <person name="Davidsen T.M."/>
            <person name="Wayne K.J."/>
            <person name="Tettelin H."/>
            <person name="Glass J.I."/>
            <person name="Rusch D."/>
            <person name="Podicherti R."/>
            <person name="Tsui H.-C.T."/>
            <person name="Winkler M.E."/>
        </authorList>
    </citation>
    <scope>NUCLEOTIDE SEQUENCE</scope>
</reference>
<keyword evidence="9" id="KW-0804">Transcription</keyword>
<dbReference type="Pfam" id="PF01726">
    <property type="entry name" value="LexA_DNA_bind"/>
    <property type="match status" value="1"/>
</dbReference>
<feature type="domain" description="Peptidase S24/S26A/S26B/S26C" evidence="12">
    <location>
        <begin position="90"/>
        <end position="212"/>
    </location>
</feature>
<evidence type="ECO:0000259" key="13">
    <source>
        <dbReference type="Pfam" id="PF01726"/>
    </source>
</evidence>
<dbReference type="HAMAP" id="MF_00015">
    <property type="entry name" value="LexA"/>
    <property type="match status" value="1"/>
</dbReference>
<accession>A0A382AQR0</accession>
<dbReference type="Gene3D" id="1.10.10.10">
    <property type="entry name" value="Winged helix-like DNA-binding domain superfamily/Winged helix DNA-binding domain"/>
    <property type="match status" value="1"/>
</dbReference>
<dbReference type="PRINTS" id="PR00726">
    <property type="entry name" value="LEXASERPTASE"/>
</dbReference>
<evidence type="ECO:0000256" key="1">
    <source>
        <dbReference type="ARBA" id="ARBA00007484"/>
    </source>
</evidence>
<comment type="similarity">
    <text evidence="1">Belongs to the peptidase S24 family.</text>
</comment>
<dbReference type="InterPro" id="IPR039418">
    <property type="entry name" value="LexA-like"/>
</dbReference>
<proteinExistence type="inferred from homology"/>
<dbReference type="Pfam" id="PF00717">
    <property type="entry name" value="Peptidase_S24"/>
    <property type="match status" value="1"/>
</dbReference>
<keyword evidence="7" id="KW-0805">Transcription regulation</keyword>
<evidence type="ECO:0000256" key="8">
    <source>
        <dbReference type="ARBA" id="ARBA00023125"/>
    </source>
</evidence>
<protein>
    <recommendedName>
        <fullName evidence="15">Repressor LexA</fullName>
    </recommendedName>
</protein>
<dbReference type="InterPro" id="IPR006199">
    <property type="entry name" value="LexA_DNA-bd_dom"/>
</dbReference>
<evidence type="ECO:0000256" key="4">
    <source>
        <dbReference type="ARBA" id="ARBA00022763"/>
    </source>
</evidence>
<dbReference type="InterPro" id="IPR036388">
    <property type="entry name" value="WH-like_DNA-bd_sf"/>
</dbReference>
<dbReference type="GO" id="GO:0009432">
    <property type="term" value="P:SOS response"/>
    <property type="evidence" value="ECO:0007669"/>
    <property type="project" value="UniProtKB-KW"/>
</dbReference>
<evidence type="ECO:0000256" key="11">
    <source>
        <dbReference type="ARBA" id="ARBA00023236"/>
    </source>
</evidence>
<dbReference type="SUPFAM" id="SSF46785">
    <property type="entry name" value="Winged helix' DNA-binding domain"/>
    <property type="match status" value="1"/>
</dbReference>
<dbReference type="GO" id="GO:0003677">
    <property type="term" value="F:DNA binding"/>
    <property type="evidence" value="ECO:0007669"/>
    <property type="project" value="UniProtKB-KW"/>
</dbReference>
<evidence type="ECO:0000256" key="5">
    <source>
        <dbReference type="ARBA" id="ARBA00022801"/>
    </source>
</evidence>
<keyword evidence="2" id="KW-0678">Repressor</keyword>
<evidence type="ECO:0000259" key="12">
    <source>
        <dbReference type="Pfam" id="PF00717"/>
    </source>
</evidence>
<evidence type="ECO:0000256" key="10">
    <source>
        <dbReference type="ARBA" id="ARBA00023204"/>
    </source>
</evidence>
<keyword evidence="4" id="KW-0227">DNA damage</keyword>
<dbReference type="InterPro" id="IPR015927">
    <property type="entry name" value="Peptidase_S24_S26A/B/C"/>
</dbReference>
<evidence type="ECO:0000256" key="6">
    <source>
        <dbReference type="ARBA" id="ARBA00022813"/>
    </source>
</evidence>
<dbReference type="GO" id="GO:0006281">
    <property type="term" value="P:DNA repair"/>
    <property type="evidence" value="ECO:0007669"/>
    <property type="project" value="UniProtKB-KW"/>
</dbReference>
<evidence type="ECO:0000256" key="7">
    <source>
        <dbReference type="ARBA" id="ARBA00023015"/>
    </source>
</evidence>
<dbReference type="GO" id="GO:0004252">
    <property type="term" value="F:serine-type endopeptidase activity"/>
    <property type="evidence" value="ECO:0007669"/>
    <property type="project" value="InterPro"/>
</dbReference>
<dbReference type="GO" id="GO:0045892">
    <property type="term" value="P:negative regulation of DNA-templated transcription"/>
    <property type="evidence" value="ECO:0007669"/>
    <property type="project" value="InterPro"/>
</dbReference>
<keyword evidence="5" id="KW-0378">Hydrolase</keyword>
<dbReference type="InterPro" id="IPR050077">
    <property type="entry name" value="LexA_repressor"/>
</dbReference>
<keyword evidence="10" id="KW-0234">DNA repair</keyword>
<dbReference type="InterPro" id="IPR036286">
    <property type="entry name" value="LexA/Signal_pep-like_sf"/>
</dbReference>